<feature type="transmembrane region" description="Helical" evidence="8">
    <location>
        <begin position="37"/>
        <end position="55"/>
    </location>
</feature>
<dbReference type="Proteomes" id="UP000647836">
    <property type="component" value="Unassembled WGS sequence"/>
</dbReference>
<dbReference type="InterPro" id="IPR051395">
    <property type="entry name" value="Cytochrome_c_Peroxidase/MauG"/>
</dbReference>
<dbReference type="Pfam" id="PF03150">
    <property type="entry name" value="CCP_MauG"/>
    <property type="match status" value="1"/>
</dbReference>
<keyword evidence="3 6" id="KW-0479">Metal-binding</keyword>
<gene>
    <name evidence="10" type="ORF">IQ229_19045</name>
</gene>
<feature type="compositionally biased region" description="Low complexity" evidence="7">
    <location>
        <begin position="628"/>
        <end position="642"/>
    </location>
</feature>
<keyword evidence="10" id="KW-0575">Peroxidase</keyword>
<evidence type="ECO:0000256" key="5">
    <source>
        <dbReference type="ARBA" id="ARBA00023004"/>
    </source>
</evidence>
<keyword evidence="11" id="KW-1185">Reference proteome</keyword>
<evidence type="ECO:0000313" key="10">
    <source>
        <dbReference type="EMBL" id="MBE9106947.1"/>
    </source>
</evidence>
<evidence type="ECO:0000256" key="1">
    <source>
        <dbReference type="ARBA" id="ARBA00004196"/>
    </source>
</evidence>
<protein>
    <submittedName>
        <fullName evidence="10">Cytochrome C peroxidase</fullName>
    </submittedName>
</protein>
<evidence type="ECO:0000259" key="9">
    <source>
        <dbReference type="PROSITE" id="PS51007"/>
    </source>
</evidence>
<proteinExistence type="predicted"/>
<keyword evidence="4" id="KW-0560">Oxidoreductase</keyword>
<keyword evidence="2 6" id="KW-0349">Heme</keyword>
<dbReference type="EMBL" id="JADEXF010000688">
    <property type="protein sequence ID" value="MBE9106947.1"/>
    <property type="molecule type" value="Genomic_DNA"/>
</dbReference>
<dbReference type="InterPro" id="IPR036909">
    <property type="entry name" value="Cyt_c-like_dom_sf"/>
</dbReference>
<feature type="domain" description="Cytochrome c" evidence="9">
    <location>
        <begin position="460"/>
        <end position="603"/>
    </location>
</feature>
<comment type="caution">
    <text evidence="10">The sequence shown here is derived from an EMBL/GenBank/DDBJ whole genome shotgun (WGS) entry which is preliminary data.</text>
</comment>
<evidence type="ECO:0000313" key="11">
    <source>
        <dbReference type="Proteomes" id="UP000647836"/>
    </source>
</evidence>
<dbReference type="InterPro" id="IPR004852">
    <property type="entry name" value="Di-haem_cyt_c_peroxidsae"/>
</dbReference>
<feature type="transmembrane region" description="Helical" evidence="8">
    <location>
        <begin position="6"/>
        <end position="25"/>
    </location>
</feature>
<accession>A0ABR9U3K5</accession>
<evidence type="ECO:0000256" key="7">
    <source>
        <dbReference type="SAM" id="MobiDB-lite"/>
    </source>
</evidence>
<evidence type="ECO:0000256" key="4">
    <source>
        <dbReference type="ARBA" id="ARBA00023002"/>
    </source>
</evidence>
<sequence>MIRSNTALAILIVLILILFWIYLSHKTRIISIYLRPLAIFIIVSVAIAGGGIVSAEVTPNPAPLNNITSLPSATSGDPTPANPPLLTAVAQPSNLTDFVDDQQALLKLGKALFWDMQLGSDGVQSCASCHFHAGTDNRSKNQISPGLLASLKDITFQVGGGANYQLTAADFPFHKLADPNDRTSTVISDTNDVASSQGVFYSVLKNTVPGQAVDLATSEPDPDGFQVNGINVRRVAPRNTPTVINAIFNKLQFWDGRAKETFNGVNIKGAADLSAKVYKATKPKQLTAVSVSLNNSSIASLVTGPLLSEFETSANGRTLPEVGAKFLRKKGQKIKSLRPLGKQLVHQQDSVLGNDSRSPRTGLKTASYDQLIRKAFKKEWWKSKSIIQVDSNGTPTILAKNDDGNESEEGQTLPANQFSLRDWNFSLFSGLAMQKYISTLVSDKTPFDKFQAGNINALTVQEKSGLTVFVNNAANGGGNCNTCHTIPEFTRASVRRTTGVASTDSSDPLINNPTNGFFGNYGVRPASDDPGAGNTTTSLFKAPALRNIGLTSPYMHNGGMATLEQVVDFYNRGRGDDGGSGAGVLNLTDAKKADLVAFLRNGLTDRRVLLEQAPFDHPQLFIPNGHPGNQSSVTSSGNTNGTPAATDQLVEIPAVGRNGVTTPKPNFLE</sequence>
<evidence type="ECO:0000256" key="8">
    <source>
        <dbReference type="SAM" id="Phobius"/>
    </source>
</evidence>
<dbReference type="Gene3D" id="1.10.760.10">
    <property type="entry name" value="Cytochrome c-like domain"/>
    <property type="match status" value="2"/>
</dbReference>
<keyword evidence="8" id="KW-0472">Membrane</keyword>
<name>A0ABR9U3K5_9NOSO</name>
<feature type="region of interest" description="Disordered" evidence="7">
    <location>
        <begin position="620"/>
        <end position="644"/>
    </location>
</feature>
<reference evidence="10 11" key="1">
    <citation type="submission" date="2020-10" db="EMBL/GenBank/DDBJ databases">
        <authorList>
            <person name="Castelo-Branco R."/>
            <person name="Eusebio N."/>
            <person name="Adriana R."/>
            <person name="Vieira A."/>
            <person name="Brugerolle De Fraissinette N."/>
            <person name="Rezende De Castro R."/>
            <person name="Schneider M.P."/>
            <person name="Vasconcelos V."/>
            <person name="Leao P.N."/>
        </authorList>
    </citation>
    <scope>NUCLEOTIDE SEQUENCE [LARGE SCALE GENOMIC DNA]</scope>
    <source>
        <strain evidence="10 11">LEGE 07299</strain>
    </source>
</reference>
<evidence type="ECO:0000256" key="6">
    <source>
        <dbReference type="PROSITE-ProRule" id="PRU00433"/>
    </source>
</evidence>
<keyword evidence="8" id="KW-1133">Transmembrane helix</keyword>
<dbReference type="PANTHER" id="PTHR30600">
    <property type="entry name" value="CYTOCHROME C PEROXIDASE-RELATED"/>
    <property type="match status" value="1"/>
</dbReference>
<dbReference type="GO" id="GO:0004601">
    <property type="term" value="F:peroxidase activity"/>
    <property type="evidence" value="ECO:0007669"/>
    <property type="project" value="UniProtKB-KW"/>
</dbReference>
<dbReference type="PROSITE" id="PS51007">
    <property type="entry name" value="CYTC"/>
    <property type="match status" value="1"/>
</dbReference>
<keyword evidence="8" id="KW-0812">Transmembrane</keyword>
<dbReference type="InterPro" id="IPR009056">
    <property type="entry name" value="Cyt_c-like_dom"/>
</dbReference>
<comment type="subcellular location">
    <subcellularLocation>
        <location evidence="1">Cell envelope</location>
    </subcellularLocation>
</comment>
<dbReference type="SUPFAM" id="SSF46626">
    <property type="entry name" value="Cytochrome c"/>
    <property type="match status" value="2"/>
</dbReference>
<evidence type="ECO:0000256" key="2">
    <source>
        <dbReference type="ARBA" id="ARBA00022617"/>
    </source>
</evidence>
<keyword evidence="5 6" id="KW-0408">Iron</keyword>
<evidence type="ECO:0000256" key="3">
    <source>
        <dbReference type="ARBA" id="ARBA00022723"/>
    </source>
</evidence>
<organism evidence="10 11">
    <name type="scientific">Nostoc cf. edaphicum LEGE 07299</name>
    <dbReference type="NCBI Taxonomy" id="2777974"/>
    <lineage>
        <taxon>Bacteria</taxon>
        <taxon>Bacillati</taxon>
        <taxon>Cyanobacteriota</taxon>
        <taxon>Cyanophyceae</taxon>
        <taxon>Nostocales</taxon>
        <taxon>Nostocaceae</taxon>
        <taxon>Nostoc</taxon>
    </lineage>
</organism>